<feature type="transmembrane region" description="Helical" evidence="6">
    <location>
        <begin position="184"/>
        <end position="208"/>
    </location>
</feature>
<dbReference type="PANTHER" id="PTHR47631">
    <property type="entry name" value="SERPENTINE RECEPTOR, CLASS E (EPSILON)-RELATED"/>
    <property type="match status" value="1"/>
</dbReference>
<proteinExistence type="inferred from homology"/>
<comment type="subcellular location">
    <subcellularLocation>
        <location evidence="1">Membrane</location>
        <topology evidence="1">Multi-pass membrane protein</topology>
    </subcellularLocation>
</comment>
<feature type="transmembrane region" description="Helical" evidence="6">
    <location>
        <begin position="104"/>
        <end position="125"/>
    </location>
</feature>
<keyword evidence="5 6" id="KW-0472">Membrane</keyword>
<keyword evidence="4 6" id="KW-1133">Transmembrane helix</keyword>
<feature type="transmembrane region" description="Helical" evidence="6">
    <location>
        <begin position="131"/>
        <end position="150"/>
    </location>
</feature>
<dbReference type="Pfam" id="PF03125">
    <property type="entry name" value="Sre"/>
    <property type="match status" value="1"/>
</dbReference>
<feature type="transmembrane region" description="Helical" evidence="6">
    <location>
        <begin position="60"/>
        <end position="83"/>
    </location>
</feature>
<gene>
    <name evidence="8" type="ORF">CAMP_LOCUS5510</name>
</gene>
<feature type="chain" id="PRO_5040111417" description="Serpentine receptor class gamma" evidence="7">
    <location>
        <begin position="19"/>
        <end position="295"/>
    </location>
</feature>
<dbReference type="GO" id="GO:0007606">
    <property type="term" value="P:sensory perception of chemical stimulus"/>
    <property type="evidence" value="ECO:0007669"/>
    <property type="project" value="InterPro"/>
</dbReference>
<evidence type="ECO:0000313" key="9">
    <source>
        <dbReference type="Proteomes" id="UP001152747"/>
    </source>
</evidence>
<dbReference type="AlphaFoldDB" id="A0A9P1IDZ0"/>
<protein>
    <recommendedName>
        <fullName evidence="10">Serpentine receptor class gamma</fullName>
    </recommendedName>
</protein>
<sequence length="295" mass="34948">MSVIFICILMQWFESLIAKCLMTPYFIGWRTIGSNPSTIKLWWTQDISKMIAVPSMKSDLWFFIGGIFQWHYILSLTTVLFIFALERSFACYFVKDYEKTSRNYILVFIQVLNHALLIILTYWFFYSIFHFVVAFWICLLPNIFSICMFISTNQYNKKVINCFETSYTLASKFQARENYRAQRLVARVFVWALVMLTFGAFLVLLMLLEIVPGMDTFFNFLLDNLIHLNPLIICPLFIFSVDSWKRHVIHHLPGRKRGNRRVHDQTPPSSAFDLKFIQLRKDTEIHFSQLESAWI</sequence>
<evidence type="ECO:0000256" key="4">
    <source>
        <dbReference type="ARBA" id="ARBA00022989"/>
    </source>
</evidence>
<evidence type="ECO:0000256" key="5">
    <source>
        <dbReference type="ARBA" id="ARBA00023136"/>
    </source>
</evidence>
<dbReference type="Proteomes" id="UP001152747">
    <property type="component" value="Unassembled WGS sequence"/>
</dbReference>
<dbReference type="EMBL" id="CANHGI010000002">
    <property type="protein sequence ID" value="CAI5442873.1"/>
    <property type="molecule type" value="Genomic_DNA"/>
</dbReference>
<reference evidence="8" key="1">
    <citation type="submission" date="2022-11" db="EMBL/GenBank/DDBJ databases">
        <authorList>
            <person name="Kikuchi T."/>
        </authorList>
    </citation>
    <scope>NUCLEOTIDE SEQUENCE</scope>
    <source>
        <strain evidence="8">PS1010</strain>
    </source>
</reference>
<evidence type="ECO:0000256" key="1">
    <source>
        <dbReference type="ARBA" id="ARBA00004141"/>
    </source>
</evidence>
<evidence type="ECO:0000256" key="7">
    <source>
        <dbReference type="SAM" id="SignalP"/>
    </source>
</evidence>
<evidence type="ECO:0000256" key="2">
    <source>
        <dbReference type="ARBA" id="ARBA00006803"/>
    </source>
</evidence>
<keyword evidence="9" id="KW-1185">Reference proteome</keyword>
<comment type="caution">
    <text evidence="8">The sequence shown here is derived from an EMBL/GenBank/DDBJ whole genome shotgun (WGS) entry which is preliminary data.</text>
</comment>
<evidence type="ECO:0008006" key="10">
    <source>
        <dbReference type="Google" id="ProtNLM"/>
    </source>
</evidence>
<dbReference type="InterPro" id="IPR004151">
    <property type="entry name" value="7TM_GPCR_serpentine_rcpt_Sre"/>
</dbReference>
<keyword evidence="3 6" id="KW-0812">Transmembrane</keyword>
<evidence type="ECO:0000313" key="8">
    <source>
        <dbReference type="EMBL" id="CAI5442873.1"/>
    </source>
</evidence>
<dbReference type="GO" id="GO:0016020">
    <property type="term" value="C:membrane"/>
    <property type="evidence" value="ECO:0007669"/>
    <property type="project" value="UniProtKB-SubCell"/>
</dbReference>
<evidence type="ECO:0000256" key="6">
    <source>
        <dbReference type="SAM" id="Phobius"/>
    </source>
</evidence>
<evidence type="ECO:0000256" key="3">
    <source>
        <dbReference type="ARBA" id="ARBA00022692"/>
    </source>
</evidence>
<dbReference type="PANTHER" id="PTHR47631:SF4">
    <property type="entry name" value="SERPENTINE RECEPTOR, CLASS E (EPSILON)"/>
    <property type="match status" value="1"/>
</dbReference>
<dbReference type="OrthoDB" id="5838877at2759"/>
<keyword evidence="7" id="KW-0732">Signal</keyword>
<feature type="signal peptide" evidence="7">
    <location>
        <begin position="1"/>
        <end position="18"/>
    </location>
</feature>
<name>A0A9P1IDZ0_9PELO</name>
<organism evidence="8 9">
    <name type="scientific">Caenorhabditis angaria</name>
    <dbReference type="NCBI Taxonomy" id="860376"/>
    <lineage>
        <taxon>Eukaryota</taxon>
        <taxon>Metazoa</taxon>
        <taxon>Ecdysozoa</taxon>
        <taxon>Nematoda</taxon>
        <taxon>Chromadorea</taxon>
        <taxon>Rhabditida</taxon>
        <taxon>Rhabditina</taxon>
        <taxon>Rhabditomorpha</taxon>
        <taxon>Rhabditoidea</taxon>
        <taxon>Rhabditidae</taxon>
        <taxon>Peloderinae</taxon>
        <taxon>Caenorhabditis</taxon>
    </lineage>
</organism>
<feature type="transmembrane region" description="Helical" evidence="6">
    <location>
        <begin position="220"/>
        <end position="241"/>
    </location>
</feature>
<comment type="similarity">
    <text evidence="2">Belongs to the nematode receptor-like protein sre family.</text>
</comment>
<accession>A0A9P1IDZ0</accession>